<protein>
    <submittedName>
        <fullName evidence="2">DUF58 domain-containing protein</fullName>
    </submittedName>
</protein>
<evidence type="ECO:0000259" key="1">
    <source>
        <dbReference type="Pfam" id="PF01882"/>
    </source>
</evidence>
<keyword evidence="3" id="KW-1185">Reference proteome</keyword>
<dbReference type="InterPro" id="IPR036465">
    <property type="entry name" value="vWFA_dom_sf"/>
</dbReference>
<dbReference type="PANTHER" id="PTHR33608">
    <property type="entry name" value="BLL2464 PROTEIN"/>
    <property type="match status" value="1"/>
</dbReference>
<dbReference type="RefSeq" id="WP_138318270.1">
    <property type="nucleotide sequence ID" value="NZ_VCBC01000002.1"/>
</dbReference>
<comment type="caution">
    <text evidence="2">The sequence shown here is derived from an EMBL/GenBank/DDBJ whole genome shotgun (WGS) entry which is preliminary data.</text>
</comment>
<gene>
    <name evidence="2" type="ORF">FE810_01595</name>
</gene>
<dbReference type="PANTHER" id="PTHR33608:SF12">
    <property type="entry name" value="DUF58 DOMAIN-CONTAINING PROTEIN"/>
    <property type="match status" value="1"/>
</dbReference>
<evidence type="ECO:0000313" key="2">
    <source>
        <dbReference type="EMBL" id="TLU67667.1"/>
    </source>
</evidence>
<dbReference type="SUPFAM" id="SSF53300">
    <property type="entry name" value="vWA-like"/>
    <property type="match status" value="1"/>
</dbReference>
<dbReference type="EMBL" id="VCBC01000002">
    <property type="protein sequence ID" value="TLU67667.1"/>
    <property type="molecule type" value="Genomic_DNA"/>
</dbReference>
<dbReference type="InterPro" id="IPR002881">
    <property type="entry name" value="DUF58"/>
</dbReference>
<dbReference type="OrthoDB" id="9776116at2"/>
<reference evidence="2 3" key="1">
    <citation type="submission" date="2019-05" db="EMBL/GenBank/DDBJ databases">
        <title>Genome sequences of Thalassotalea litorea 1K03283.</title>
        <authorList>
            <person name="Zhang D."/>
        </authorList>
    </citation>
    <scope>NUCLEOTIDE SEQUENCE [LARGE SCALE GENOMIC DNA]</scope>
    <source>
        <strain evidence="2 3">MCCC 1K03283</strain>
    </source>
</reference>
<accession>A0A5R9IU87</accession>
<proteinExistence type="predicted"/>
<name>A0A5R9IU87_9GAMM</name>
<dbReference type="Proteomes" id="UP000307790">
    <property type="component" value="Unassembled WGS sequence"/>
</dbReference>
<sequence>MWFNKVSDSPTPANIDQQLATLASDGVHLSIDEMLYYQGKVSLIDLAPKKALHGQLAGNYLARTKGRGMEFDEVRHYQNGDDIRAIDWRVTARTGKTHTKLFREEVERPVLIATDFGNSMYFGSRLLFKSVQAAHVAALLGWHASKRGDRLGGLVFNQNQHMELKPKSRQKGVLHYLHTLEELHKVQSTENTDNQYFYDNCLRLKQIAKPGALVYLITDGYHFDSRAIKPLSQISRHCELVVCHIHDPMELALPNFHQKTAVALTNGEQELQLTLGDKKTARQYQKQADERFEQLHGYFRKAGARCLSFSAGESIEQQLKSGVASWIP</sequence>
<feature type="domain" description="DUF58" evidence="1">
    <location>
        <begin position="73"/>
        <end position="290"/>
    </location>
</feature>
<dbReference type="Pfam" id="PF01882">
    <property type="entry name" value="DUF58"/>
    <property type="match status" value="1"/>
</dbReference>
<dbReference type="AlphaFoldDB" id="A0A5R9IU87"/>
<evidence type="ECO:0000313" key="3">
    <source>
        <dbReference type="Proteomes" id="UP000307790"/>
    </source>
</evidence>
<organism evidence="2 3">
    <name type="scientific">Thalassotalea litorea</name>
    <dbReference type="NCBI Taxonomy" id="2020715"/>
    <lineage>
        <taxon>Bacteria</taxon>
        <taxon>Pseudomonadati</taxon>
        <taxon>Pseudomonadota</taxon>
        <taxon>Gammaproteobacteria</taxon>
        <taxon>Alteromonadales</taxon>
        <taxon>Colwelliaceae</taxon>
        <taxon>Thalassotalea</taxon>
    </lineage>
</organism>